<dbReference type="InterPro" id="IPR004088">
    <property type="entry name" value="KH_dom_type_1"/>
</dbReference>
<sequence>MSLVLPGEHVPAQHVNLKLGPGLLQSSSAQGQAAIVSTRAGEVMSNPKGNKWWIEGNSRRYVPAPQESVVGVVISRSGENWRVDIGSAHMASLDGLAFEGATKRNRPNLKVGSLLYARVSLAHKDMEPELECFDAQTRKAEGFGELKGGFLVQCSLKMCRLLLDPKHFLFPLLGARFPLETAVGINGRVWVNCKDPRQTIAVVRCIEAVDPDGGGMEEVAVKKFLGTLDV</sequence>
<keyword evidence="5" id="KW-0698">rRNA processing</keyword>
<dbReference type="InterPro" id="IPR036612">
    <property type="entry name" value="KH_dom_type_1_sf"/>
</dbReference>
<reference evidence="12 13" key="1">
    <citation type="submission" date="2016-10" db="EMBL/GenBank/DDBJ databases">
        <title>Genome sequence of the basidiomycete white-rot fungus Trametes pubescens.</title>
        <authorList>
            <person name="Makela M.R."/>
            <person name="Granchi Z."/>
            <person name="Peng M."/>
            <person name="De Vries R.P."/>
            <person name="Grigoriev I."/>
            <person name="Riley R."/>
            <person name="Hilden K."/>
        </authorList>
    </citation>
    <scope>NUCLEOTIDE SEQUENCE [LARGE SCALE GENOMIC DNA]</scope>
    <source>
        <strain evidence="12 13">FBCC735</strain>
    </source>
</reference>
<evidence type="ECO:0000256" key="8">
    <source>
        <dbReference type="ARBA" id="ARBA00023242"/>
    </source>
</evidence>
<evidence type="ECO:0000256" key="2">
    <source>
        <dbReference type="ARBA" id="ARBA00004604"/>
    </source>
</evidence>
<dbReference type="CDD" id="cd22526">
    <property type="entry name" value="KH-I_Rrp40"/>
    <property type="match status" value="1"/>
</dbReference>
<keyword evidence="7" id="KW-0694">RNA-binding</keyword>
<comment type="caution">
    <text evidence="12">The sequence shown here is derived from an EMBL/GenBank/DDBJ whole genome shotgun (WGS) entry which is preliminary data.</text>
</comment>
<gene>
    <name evidence="12" type="ORF">TRAPUB_13085</name>
</gene>
<evidence type="ECO:0000313" key="12">
    <source>
        <dbReference type="EMBL" id="OJT10393.1"/>
    </source>
</evidence>
<evidence type="ECO:0000313" key="13">
    <source>
        <dbReference type="Proteomes" id="UP000184267"/>
    </source>
</evidence>
<evidence type="ECO:0000256" key="3">
    <source>
        <dbReference type="ARBA" id="ARBA00007841"/>
    </source>
</evidence>
<dbReference type="STRING" id="154538.A0A1M2VS21"/>
<protein>
    <recommendedName>
        <fullName evidence="9">Ribosomal RNA-processing protein 40</fullName>
    </recommendedName>
</protein>
<accession>A0A1M2VS21</accession>
<dbReference type="OMA" id="SYMAFPN"/>
<dbReference type="InterPro" id="IPR041054">
    <property type="entry name" value="Rrp40_N_euk"/>
</dbReference>
<organism evidence="12 13">
    <name type="scientific">Trametes pubescens</name>
    <name type="common">White-rot fungus</name>
    <dbReference type="NCBI Taxonomy" id="154538"/>
    <lineage>
        <taxon>Eukaryota</taxon>
        <taxon>Fungi</taxon>
        <taxon>Dikarya</taxon>
        <taxon>Basidiomycota</taxon>
        <taxon>Agaricomycotina</taxon>
        <taxon>Agaricomycetes</taxon>
        <taxon>Polyporales</taxon>
        <taxon>Polyporaceae</taxon>
        <taxon>Trametes</taxon>
    </lineage>
</organism>
<dbReference type="GO" id="GO:0000467">
    <property type="term" value="P:exonucleolytic trimming to generate mature 3'-end of 5.8S rRNA from tricistronic rRNA transcript (SSU-rRNA, 5.8S rRNA, LSU-rRNA)"/>
    <property type="evidence" value="ECO:0007669"/>
    <property type="project" value="TreeGrafter"/>
</dbReference>
<dbReference type="Proteomes" id="UP000184267">
    <property type="component" value="Unassembled WGS sequence"/>
</dbReference>
<evidence type="ECO:0000256" key="5">
    <source>
        <dbReference type="ARBA" id="ARBA00022552"/>
    </source>
</evidence>
<evidence type="ECO:0000256" key="6">
    <source>
        <dbReference type="ARBA" id="ARBA00022835"/>
    </source>
</evidence>
<dbReference type="InterPro" id="IPR012340">
    <property type="entry name" value="NA-bd_OB-fold"/>
</dbReference>
<dbReference type="Gene3D" id="2.40.50.140">
    <property type="entry name" value="Nucleic acid-binding proteins"/>
    <property type="match status" value="1"/>
</dbReference>
<keyword evidence="6" id="KW-0271">Exosome</keyword>
<dbReference type="InterPro" id="IPR049469">
    <property type="entry name" value="RRP40_KH-I"/>
</dbReference>
<comment type="subcellular location">
    <subcellularLocation>
        <location evidence="1">Cytoplasm</location>
    </subcellularLocation>
    <subcellularLocation>
        <location evidence="2">Nucleus</location>
        <location evidence="2">Nucleolus</location>
    </subcellularLocation>
</comment>
<dbReference type="Pfam" id="PF18311">
    <property type="entry name" value="Rrp40_N"/>
    <property type="match status" value="1"/>
</dbReference>
<dbReference type="PANTHER" id="PTHR21321:SF1">
    <property type="entry name" value="EXOSOME COMPLEX COMPONENT RRP40"/>
    <property type="match status" value="1"/>
</dbReference>
<evidence type="ECO:0000259" key="11">
    <source>
        <dbReference type="Pfam" id="PF18311"/>
    </source>
</evidence>
<dbReference type="InterPro" id="IPR037319">
    <property type="entry name" value="Rrp40_S1"/>
</dbReference>
<dbReference type="GO" id="GO:0071051">
    <property type="term" value="P:poly(A)-dependent snoRNA 3'-end processing"/>
    <property type="evidence" value="ECO:0007669"/>
    <property type="project" value="TreeGrafter"/>
</dbReference>
<dbReference type="GO" id="GO:0000177">
    <property type="term" value="C:cytoplasmic exosome (RNase complex)"/>
    <property type="evidence" value="ECO:0007669"/>
    <property type="project" value="TreeGrafter"/>
</dbReference>
<dbReference type="SUPFAM" id="SSF50249">
    <property type="entry name" value="Nucleic acid-binding proteins"/>
    <property type="match status" value="1"/>
</dbReference>
<evidence type="ECO:0000256" key="7">
    <source>
        <dbReference type="ARBA" id="ARBA00022884"/>
    </source>
</evidence>
<feature type="domain" description="K Homology" evidence="10">
    <location>
        <begin position="149"/>
        <end position="196"/>
    </location>
</feature>
<dbReference type="SUPFAM" id="SSF54791">
    <property type="entry name" value="Eukaryotic type KH-domain (KH-domain type I)"/>
    <property type="match status" value="1"/>
</dbReference>
<dbReference type="Gene3D" id="3.30.1370.10">
    <property type="entry name" value="K Homology domain, type 1"/>
    <property type="match status" value="1"/>
</dbReference>
<dbReference type="FunFam" id="2.40.50.140:FF:000112">
    <property type="entry name" value="Exosome complex component RRP40"/>
    <property type="match status" value="1"/>
</dbReference>
<dbReference type="Pfam" id="PF15985">
    <property type="entry name" value="KH_6"/>
    <property type="match status" value="1"/>
</dbReference>
<dbReference type="InterPro" id="IPR026699">
    <property type="entry name" value="Exosome_RNA_bind1/RRP40/RRP4"/>
</dbReference>
<keyword evidence="4" id="KW-0963">Cytoplasm</keyword>
<evidence type="ECO:0000256" key="4">
    <source>
        <dbReference type="ARBA" id="ARBA00022490"/>
    </source>
</evidence>
<comment type="similarity">
    <text evidence="3">Belongs to the RRP40 family.</text>
</comment>
<dbReference type="PANTHER" id="PTHR21321">
    <property type="entry name" value="PNAS-3 RELATED"/>
    <property type="match status" value="1"/>
</dbReference>
<dbReference type="GO" id="GO:0071038">
    <property type="term" value="P:TRAMP-dependent tRNA surveillance pathway"/>
    <property type="evidence" value="ECO:0007669"/>
    <property type="project" value="TreeGrafter"/>
</dbReference>
<dbReference type="GO" id="GO:0034475">
    <property type="term" value="P:U4 snRNA 3'-end processing"/>
    <property type="evidence" value="ECO:0007669"/>
    <property type="project" value="TreeGrafter"/>
</dbReference>
<dbReference type="GO" id="GO:0071035">
    <property type="term" value="P:nuclear polyadenylation-dependent rRNA catabolic process"/>
    <property type="evidence" value="ECO:0007669"/>
    <property type="project" value="TreeGrafter"/>
</dbReference>
<evidence type="ECO:0000256" key="9">
    <source>
        <dbReference type="ARBA" id="ARBA00030615"/>
    </source>
</evidence>
<keyword evidence="8" id="KW-0539">Nucleus</keyword>
<dbReference type="OrthoDB" id="340500at2759"/>
<dbReference type="GO" id="GO:0003723">
    <property type="term" value="F:RNA binding"/>
    <property type="evidence" value="ECO:0007669"/>
    <property type="project" value="UniProtKB-KW"/>
</dbReference>
<dbReference type="AlphaFoldDB" id="A0A1M2VS21"/>
<keyword evidence="13" id="KW-1185">Reference proteome</keyword>
<dbReference type="GO" id="GO:0005730">
    <property type="term" value="C:nucleolus"/>
    <property type="evidence" value="ECO:0007669"/>
    <property type="project" value="UniProtKB-SubCell"/>
</dbReference>
<feature type="domain" description="Exosome complex exonuclease Rrp40 N-terminal" evidence="11">
    <location>
        <begin position="17"/>
        <end position="60"/>
    </location>
</feature>
<dbReference type="GO" id="GO:0071034">
    <property type="term" value="P:CUT catabolic process"/>
    <property type="evidence" value="ECO:0007669"/>
    <property type="project" value="TreeGrafter"/>
</dbReference>
<evidence type="ECO:0000256" key="1">
    <source>
        <dbReference type="ARBA" id="ARBA00004496"/>
    </source>
</evidence>
<dbReference type="Pfam" id="PF21262">
    <property type="entry name" value="RRP40_S1"/>
    <property type="match status" value="1"/>
</dbReference>
<name>A0A1M2VS21_TRAPU</name>
<dbReference type="GO" id="GO:0000176">
    <property type="term" value="C:nuclear exosome (RNase complex)"/>
    <property type="evidence" value="ECO:0007669"/>
    <property type="project" value="TreeGrafter"/>
</dbReference>
<dbReference type="EMBL" id="MNAD01000777">
    <property type="protein sequence ID" value="OJT10393.1"/>
    <property type="molecule type" value="Genomic_DNA"/>
</dbReference>
<dbReference type="CDD" id="cd05790">
    <property type="entry name" value="S1_Rrp40"/>
    <property type="match status" value="1"/>
</dbReference>
<proteinExistence type="inferred from homology"/>
<evidence type="ECO:0000259" key="10">
    <source>
        <dbReference type="Pfam" id="PF15985"/>
    </source>
</evidence>